<keyword evidence="1" id="KW-0472">Membrane</keyword>
<dbReference type="AlphaFoldDB" id="A0A9N9XNQ9"/>
<dbReference type="OrthoDB" id="6478865at2759"/>
<dbReference type="EMBL" id="OU900104">
    <property type="protein sequence ID" value="CAG9856121.1"/>
    <property type="molecule type" value="Genomic_DNA"/>
</dbReference>
<protein>
    <recommendedName>
        <fullName evidence="2">Ig-like domain-containing protein</fullName>
    </recommendedName>
</protein>
<dbReference type="PROSITE" id="PS50835">
    <property type="entry name" value="IG_LIKE"/>
    <property type="match status" value="1"/>
</dbReference>
<accession>A0A9N9XNQ9</accession>
<dbReference type="Gene3D" id="2.60.40.10">
    <property type="entry name" value="Immunoglobulins"/>
    <property type="match status" value="1"/>
</dbReference>
<sequence>MDASYFWIFVVGLICYVNGSIKITEVRVPDSIPLDGNATTLDFDCAYEAIDEADLEVKWFYNGLTHQVYQWIPGYANRGALGLLKDRIDMDYAVTNDSATEFRGFRVTNVTRDLSGNYTCKISSDRGEAVATKQLIVYSPPEMDLDMALLNSEGLVICNAYGIWPVPEVDFYIISNNGSRVDVEETVQHSEEDVDGLFNVTAKHDFSGYNDTLSGQTRFVCNVSIPGTSFYSYNEIIHIGEGEKAELNVTDVAFNETILMARNEFQLEIVNTTPRDSSAGRVTGRSAIILLPAIFLVLLWSNL</sequence>
<feature type="transmembrane region" description="Helical" evidence="1">
    <location>
        <begin position="282"/>
        <end position="301"/>
    </location>
</feature>
<gene>
    <name evidence="3" type="ORF">PHYEVI_LOCUS2547</name>
</gene>
<keyword evidence="1" id="KW-1133">Transmembrane helix</keyword>
<proteinExistence type="predicted"/>
<feature type="domain" description="Ig-like" evidence="2">
    <location>
        <begin position="21"/>
        <end position="136"/>
    </location>
</feature>
<feature type="transmembrane region" description="Helical" evidence="1">
    <location>
        <begin position="6"/>
        <end position="24"/>
    </location>
</feature>
<organism evidence="3 4">
    <name type="scientific">Phyllotreta striolata</name>
    <name type="common">Striped flea beetle</name>
    <name type="synonym">Crioceris striolata</name>
    <dbReference type="NCBI Taxonomy" id="444603"/>
    <lineage>
        <taxon>Eukaryota</taxon>
        <taxon>Metazoa</taxon>
        <taxon>Ecdysozoa</taxon>
        <taxon>Arthropoda</taxon>
        <taxon>Hexapoda</taxon>
        <taxon>Insecta</taxon>
        <taxon>Pterygota</taxon>
        <taxon>Neoptera</taxon>
        <taxon>Endopterygota</taxon>
        <taxon>Coleoptera</taxon>
        <taxon>Polyphaga</taxon>
        <taxon>Cucujiformia</taxon>
        <taxon>Chrysomeloidea</taxon>
        <taxon>Chrysomelidae</taxon>
        <taxon>Galerucinae</taxon>
        <taxon>Alticini</taxon>
        <taxon>Phyllotreta</taxon>
    </lineage>
</organism>
<name>A0A9N9XNQ9_PHYSR</name>
<keyword evidence="4" id="KW-1185">Reference proteome</keyword>
<reference evidence="3" key="1">
    <citation type="submission" date="2022-01" db="EMBL/GenBank/DDBJ databases">
        <authorList>
            <person name="King R."/>
        </authorList>
    </citation>
    <scope>NUCLEOTIDE SEQUENCE</scope>
</reference>
<keyword evidence="1" id="KW-0812">Transmembrane</keyword>
<dbReference type="InterPro" id="IPR007110">
    <property type="entry name" value="Ig-like_dom"/>
</dbReference>
<evidence type="ECO:0000259" key="2">
    <source>
        <dbReference type="PROSITE" id="PS50835"/>
    </source>
</evidence>
<evidence type="ECO:0000313" key="4">
    <source>
        <dbReference type="Proteomes" id="UP001153712"/>
    </source>
</evidence>
<dbReference type="InterPro" id="IPR013783">
    <property type="entry name" value="Ig-like_fold"/>
</dbReference>
<dbReference type="PANTHER" id="PTHR21261">
    <property type="entry name" value="BEAT PROTEIN"/>
    <property type="match status" value="1"/>
</dbReference>
<evidence type="ECO:0000256" key="1">
    <source>
        <dbReference type="SAM" id="Phobius"/>
    </source>
</evidence>
<dbReference type="PANTHER" id="PTHR21261:SF2">
    <property type="entry name" value="GH04238P-RELATED"/>
    <property type="match status" value="1"/>
</dbReference>
<dbReference type="SUPFAM" id="SSF48726">
    <property type="entry name" value="Immunoglobulin"/>
    <property type="match status" value="1"/>
</dbReference>
<evidence type="ECO:0000313" key="3">
    <source>
        <dbReference type="EMBL" id="CAG9856121.1"/>
    </source>
</evidence>
<dbReference type="InterPro" id="IPR036179">
    <property type="entry name" value="Ig-like_dom_sf"/>
</dbReference>
<dbReference type="Proteomes" id="UP001153712">
    <property type="component" value="Chromosome 11"/>
</dbReference>